<feature type="region of interest" description="Disordered" evidence="1">
    <location>
        <begin position="1"/>
        <end position="38"/>
    </location>
</feature>
<reference evidence="4" key="1">
    <citation type="submission" date="2016-10" db="EMBL/GenBank/DDBJ databases">
        <authorList>
            <person name="Varghese N."/>
            <person name="Submissions S."/>
        </authorList>
    </citation>
    <scope>NUCLEOTIDE SEQUENCE [LARGE SCALE GENOMIC DNA]</scope>
    <source>
        <strain evidence="4">DC30,IBRC 10041,KCTC 4046</strain>
    </source>
</reference>
<keyword evidence="2" id="KW-0472">Membrane</keyword>
<dbReference type="AlphaFoldDB" id="A0A1H3KPD6"/>
<keyword evidence="2" id="KW-1133">Transmembrane helix</keyword>
<dbReference type="Proteomes" id="UP000199079">
    <property type="component" value="Unassembled WGS sequence"/>
</dbReference>
<gene>
    <name evidence="3" type="ORF">SAMN05216564_10698</name>
</gene>
<feature type="transmembrane region" description="Helical" evidence="2">
    <location>
        <begin position="83"/>
        <end position="103"/>
    </location>
</feature>
<feature type="transmembrane region" description="Helical" evidence="2">
    <location>
        <begin position="149"/>
        <end position="166"/>
    </location>
</feature>
<dbReference type="RefSeq" id="WP_092733180.1">
    <property type="nucleotide sequence ID" value="NZ_FNPC01000006.1"/>
</dbReference>
<accession>A0A1H3KPD6</accession>
<protein>
    <submittedName>
        <fullName evidence="3">VanZ like family protein</fullName>
    </submittedName>
</protein>
<evidence type="ECO:0000313" key="3">
    <source>
        <dbReference type="EMBL" id="SDY53926.1"/>
    </source>
</evidence>
<dbReference type="EMBL" id="FNPC01000006">
    <property type="protein sequence ID" value="SDY53926.1"/>
    <property type="molecule type" value="Genomic_DNA"/>
</dbReference>
<proteinExistence type="predicted"/>
<keyword evidence="4" id="KW-1185">Reference proteome</keyword>
<dbReference type="NCBIfam" id="NF037970">
    <property type="entry name" value="vanZ_1"/>
    <property type="match status" value="1"/>
</dbReference>
<evidence type="ECO:0000313" key="4">
    <source>
        <dbReference type="Proteomes" id="UP000199079"/>
    </source>
</evidence>
<feature type="transmembrane region" description="Helical" evidence="2">
    <location>
        <begin position="45"/>
        <end position="63"/>
    </location>
</feature>
<feature type="transmembrane region" description="Helical" evidence="2">
    <location>
        <begin position="115"/>
        <end position="137"/>
    </location>
</feature>
<organism evidence="3 4">
    <name type="scientific">Halopenitus persicus</name>
    <dbReference type="NCBI Taxonomy" id="1048396"/>
    <lineage>
        <taxon>Archaea</taxon>
        <taxon>Methanobacteriati</taxon>
        <taxon>Methanobacteriota</taxon>
        <taxon>Stenosarchaea group</taxon>
        <taxon>Halobacteria</taxon>
        <taxon>Halobacteriales</taxon>
        <taxon>Haloferacaceae</taxon>
        <taxon>Halopenitus</taxon>
    </lineage>
</organism>
<evidence type="ECO:0000256" key="1">
    <source>
        <dbReference type="SAM" id="MobiDB-lite"/>
    </source>
</evidence>
<evidence type="ECO:0000256" key="2">
    <source>
        <dbReference type="SAM" id="Phobius"/>
    </source>
</evidence>
<dbReference type="OrthoDB" id="380580at2157"/>
<sequence>MPPDPDSGPNGPNRADAMNADCSASDPPGAAPERSVPDDRHRWRLPARVALLVLVVSILPVPGSGTGDGGSEAFPVLFGLDPFVASHLLGYAILAVCCLRALEAGGTAFSERSRLRVLAAAVFLSAGYGALVELLQVPLPWRSGGAIDAGVNAVGAFLGVAVYLAGRWRNRSR</sequence>
<name>A0A1H3KPD6_9EURY</name>
<keyword evidence="2" id="KW-0812">Transmembrane</keyword>